<feature type="domain" description="ABC transporter" evidence="5">
    <location>
        <begin position="263"/>
        <end position="508"/>
    </location>
</feature>
<dbReference type="PROSITE" id="PS00211">
    <property type="entry name" value="ABC_TRANSPORTER_1"/>
    <property type="match status" value="1"/>
</dbReference>
<evidence type="ECO:0000259" key="5">
    <source>
        <dbReference type="PROSITE" id="PS50893"/>
    </source>
</evidence>
<dbReference type="SUPFAM" id="SSF52540">
    <property type="entry name" value="P-loop containing nucleoside triphosphate hydrolases"/>
    <property type="match status" value="2"/>
</dbReference>
<dbReference type="GO" id="GO:0016887">
    <property type="term" value="F:ATP hydrolysis activity"/>
    <property type="evidence" value="ECO:0007669"/>
    <property type="project" value="InterPro"/>
</dbReference>
<name>A0A0B2AGZ2_9MICC</name>
<dbReference type="AlphaFoldDB" id="A0A0B2AGZ2"/>
<accession>A0A0B2AGZ2</accession>
<evidence type="ECO:0000256" key="3">
    <source>
        <dbReference type="ARBA" id="ARBA00022741"/>
    </source>
</evidence>
<evidence type="ECO:0000256" key="4">
    <source>
        <dbReference type="ARBA" id="ARBA00022840"/>
    </source>
</evidence>
<dbReference type="RefSeq" id="WP_043124227.1">
    <property type="nucleotide sequence ID" value="NZ_JTDL01000123.1"/>
</dbReference>
<dbReference type="InterPro" id="IPR003439">
    <property type="entry name" value="ABC_transporter-like_ATP-bd"/>
</dbReference>
<dbReference type="SMART" id="SM00382">
    <property type="entry name" value="AAA"/>
    <property type="match status" value="2"/>
</dbReference>
<keyword evidence="3" id="KW-0547">Nucleotide-binding</keyword>
<dbReference type="PANTHER" id="PTHR43790">
    <property type="entry name" value="CARBOHYDRATE TRANSPORT ATP-BINDING PROTEIN MG119-RELATED"/>
    <property type="match status" value="1"/>
</dbReference>
<dbReference type="Gene3D" id="3.40.50.300">
    <property type="entry name" value="P-loop containing nucleotide triphosphate hydrolases"/>
    <property type="match status" value="2"/>
</dbReference>
<feature type="domain" description="ABC transporter" evidence="5">
    <location>
        <begin position="5"/>
        <end position="245"/>
    </location>
</feature>
<evidence type="ECO:0000313" key="7">
    <source>
        <dbReference type="Proteomes" id="UP000030982"/>
    </source>
</evidence>
<dbReference type="Pfam" id="PF00005">
    <property type="entry name" value="ABC_tran"/>
    <property type="match status" value="2"/>
</dbReference>
<keyword evidence="1" id="KW-0813">Transport</keyword>
<dbReference type="PANTHER" id="PTHR43790:SF9">
    <property type="entry name" value="GALACTOFURANOSE TRANSPORTER ATP-BINDING PROTEIN YTFR"/>
    <property type="match status" value="1"/>
</dbReference>
<keyword evidence="2" id="KW-0677">Repeat</keyword>
<organism evidence="6 7">
    <name type="scientific">Sinomonas humi</name>
    <dbReference type="NCBI Taxonomy" id="1338436"/>
    <lineage>
        <taxon>Bacteria</taxon>
        <taxon>Bacillati</taxon>
        <taxon>Actinomycetota</taxon>
        <taxon>Actinomycetes</taxon>
        <taxon>Micrococcales</taxon>
        <taxon>Micrococcaceae</taxon>
        <taxon>Sinomonas</taxon>
    </lineage>
</organism>
<dbReference type="EMBL" id="JTDL01000123">
    <property type="protein sequence ID" value="KHL02470.1"/>
    <property type="molecule type" value="Genomic_DNA"/>
</dbReference>
<gene>
    <name evidence="6" type="ORF">LK10_12840</name>
</gene>
<evidence type="ECO:0000313" key="6">
    <source>
        <dbReference type="EMBL" id="KHL02470.1"/>
    </source>
</evidence>
<evidence type="ECO:0000256" key="2">
    <source>
        <dbReference type="ARBA" id="ARBA00022737"/>
    </source>
</evidence>
<dbReference type="PROSITE" id="PS50893">
    <property type="entry name" value="ABC_TRANSPORTER_2"/>
    <property type="match status" value="2"/>
</dbReference>
<dbReference type="InterPro" id="IPR027417">
    <property type="entry name" value="P-loop_NTPase"/>
</dbReference>
<reference evidence="6 7" key="1">
    <citation type="submission" date="2014-09" db="EMBL/GenBank/DDBJ databases">
        <title>Genome sequence of Sinomonas sp. MUSC 117.</title>
        <authorList>
            <person name="Lee L.-H."/>
        </authorList>
    </citation>
    <scope>NUCLEOTIDE SEQUENCE [LARGE SCALE GENOMIC DNA]</scope>
    <source>
        <strain evidence="6 7">MUSC 117</strain>
    </source>
</reference>
<dbReference type="GO" id="GO:0005524">
    <property type="term" value="F:ATP binding"/>
    <property type="evidence" value="ECO:0007669"/>
    <property type="project" value="UniProtKB-KW"/>
</dbReference>
<dbReference type="STRING" id="1338436.LK10_12840"/>
<evidence type="ECO:0000256" key="1">
    <source>
        <dbReference type="ARBA" id="ARBA00022448"/>
    </source>
</evidence>
<keyword evidence="4" id="KW-0067">ATP-binding</keyword>
<dbReference type="CDD" id="cd03216">
    <property type="entry name" value="ABC_Carb_Monos_I"/>
    <property type="match status" value="1"/>
</dbReference>
<sequence>MANSLQLRNASKTFGAVTVLSGVDLTIPAGQIHALLGQNGCGKSTLIKVLSGFHQADPGTEIILAGTNIDDDPRIRAKRIRCVHQDLALVDTLSAVENLALQDGFEQNALGAIRRKEERRRASSLIGRLGVTIDVDLPVVKLTPAERTMVAIARALRDWDVDNFGVLVLDEPTTSLNKTEADRLYSAVRKIADDGAAVLLVTHNLQEVMEAADQVTVMRDGKVAGGGPVSEFTEDRLVELIIGRSPKRFYTAGEHPDIHTAESREEVLTVSNLSGDSLVEASFTLAAGEVVGIAGSVGSGREVIAELIMGAQVREGGDVRIRGESVRAGDIKTNIKNGMAFVPSDRPRKGMIREMSVTENMTLSRLSDIRSGWLRLWHLPRSKERAEVDKWIEKLDIRPQRPDQAIRTLSGGNAQKVVLARALRIAPKVLILDEPTQGVDVGARARIYDLIASAARDGAGVLLCSSDAAELAGECDRVLVLRNGRIQVELSGGKLTEDVIFAETLSRQDAISA</sequence>
<dbReference type="InterPro" id="IPR050107">
    <property type="entry name" value="ABC_carbohydrate_import_ATPase"/>
</dbReference>
<keyword evidence="7" id="KW-1185">Reference proteome</keyword>
<dbReference type="InterPro" id="IPR017871">
    <property type="entry name" value="ABC_transporter-like_CS"/>
</dbReference>
<dbReference type="Proteomes" id="UP000030982">
    <property type="component" value="Unassembled WGS sequence"/>
</dbReference>
<dbReference type="CDD" id="cd03215">
    <property type="entry name" value="ABC_Carb_Monos_II"/>
    <property type="match status" value="1"/>
</dbReference>
<comment type="caution">
    <text evidence="6">The sequence shown here is derived from an EMBL/GenBank/DDBJ whole genome shotgun (WGS) entry which is preliminary data.</text>
</comment>
<dbReference type="InterPro" id="IPR003593">
    <property type="entry name" value="AAA+_ATPase"/>
</dbReference>
<protein>
    <recommendedName>
        <fullName evidence="5">ABC transporter domain-containing protein</fullName>
    </recommendedName>
</protein>
<proteinExistence type="predicted"/>